<proteinExistence type="predicted"/>
<feature type="compositionally biased region" description="Low complexity" evidence="1">
    <location>
        <begin position="253"/>
        <end position="263"/>
    </location>
</feature>
<evidence type="ECO:0000313" key="2">
    <source>
        <dbReference type="EMBL" id="KOM43096.1"/>
    </source>
</evidence>
<evidence type="ECO:0000313" key="3">
    <source>
        <dbReference type="Proteomes" id="UP000053144"/>
    </source>
</evidence>
<feature type="region of interest" description="Disordered" evidence="1">
    <location>
        <begin position="63"/>
        <end position="127"/>
    </location>
</feature>
<protein>
    <submittedName>
        <fullName evidence="2">Uncharacterized protein</fullName>
    </submittedName>
</protein>
<feature type="compositionally biased region" description="Polar residues" evidence="1">
    <location>
        <begin position="103"/>
        <end position="113"/>
    </location>
</feature>
<reference evidence="3" key="1">
    <citation type="journal article" date="2015" name="Proc. Natl. Acad. Sci. U.S.A.">
        <title>Genome sequencing of adzuki bean (Vigna angularis) provides insight into high starch and low fat accumulation and domestication.</title>
        <authorList>
            <person name="Yang K."/>
            <person name="Tian Z."/>
            <person name="Chen C."/>
            <person name="Luo L."/>
            <person name="Zhao B."/>
            <person name="Wang Z."/>
            <person name="Yu L."/>
            <person name="Li Y."/>
            <person name="Sun Y."/>
            <person name="Li W."/>
            <person name="Chen Y."/>
            <person name="Li Y."/>
            <person name="Zhang Y."/>
            <person name="Ai D."/>
            <person name="Zhao J."/>
            <person name="Shang C."/>
            <person name="Ma Y."/>
            <person name="Wu B."/>
            <person name="Wang M."/>
            <person name="Gao L."/>
            <person name="Sun D."/>
            <person name="Zhang P."/>
            <person name="Guo F."/>
            <person name="Wang W."/>
            <person name="Li Y."/>
            <person name="Wang J."/>
            <person name="Varshney R.K."/>
            <person name="Wang J."/>
            <person name="Ling H.Q."/>
            <person name="Wan P."/>
        </authorList>
    </citation>
    <scope>NUCLEOTIDE SEQUENCE</scope>
    <source>
        <strain evidence="3">cv. Jingnong 6</strain>
    </source>
</reference>
<sequence length="273" mass="30252">MAVATQRFSHATSPRGTPCRLLRNHLHHAVPSFSHLATTIHAPHREAAAHCFSKIAPRHFRPPPLSSFRCQPSSHHNASTDHHLHSEKPHSKTQNRNRHCNHRGSTTISSLSSFPHGMQTAKGEEPFPKSETLIGEGRGQPRGELPLGGSFLWSKAGQQGKYCGGDEAAEPVPPRHPRRGRGPPQAPTQPHDAKPFQMRDMYMSHIDAKMQSIHRGQVAIVEMINFMYDTPLGHRWTMDEFNNVVAWPEDHAQASGAGAAEAPAMDDDEDDDD</sequence>
<name>A0A0L9UK84_PHAAN</name>
<feature type="compositionally biased region" description="Polar residues" evidence="1">
    <location>
        <begin position="68"/>
        <end position="77"/>
    </location>
</feature>
<dbReference type="AlphaFoldDB" id="A0A0L9UK84"/>
<feature type="region of interest" description="Disordered" evidence="1">
    <location>
        <begin position="158"/>
        <end position="194"/>
    </location>
</feature>
<dbReference type="Gramene" id="KOM43096">
    <property type="protein sequence ID" value="KOM43096"/>
    <property type="gene ID" value="LR48_Vigan05g070000"/>
</dbReference>
<evidence type="ECO:0000256" key="1">
    <source>
        <dbReference type="SAM" id="MobiDB-lite"/>
    </source>
</evidence>
<feature type="compositionally biased region" description="Basic residues" evidence="1">
    <location>
        <begin position="91"/>
        <end position="102"/>
    </location>
</feature>
<feature type="compositionally biased region" description="Acidic residues" evidence="1">
    <location>
        <begin position="264"/>
        <end position="273"/>
    </location>
</feature>
<dbReference type="EMBL" id="CM003375">
    <property type="protein sequence ID" value="KOM43096.1"/>
    <property type="molecule type" value="Genomic_DNA"/>
</dbReference>
<accession>A0A0L9UK84</accession>
<feature type="compositionally biased region" description="Basic and acidic residues" evidence="1">
    <location>
        <begin position="78"/>
        <end position="90"/>
    </location>
</feature>
<gene>
    <name evidence="2" type="ORF">LR48_Vigan05g070000</name>
</gene>
<organism evidence="2 3">
    <name type="scientific">Phaseolus angularis</name>
    <name type="common">Azuki bean</name>
    <name type="synonym">Vigna angularis</name>
    <dbReference type="NCBI Taxonomy" id="3914"/>
    <lineage>
        <taxon>Eukaryota</taxon>
        <taxon>Viridiplantae</taxon>
        <taxon>Streptophyta</taxon>
        <taxon>Embryophyta</taxon>
        <taxon>Tracheophyta</taxon>
        <taxon>Spermatophyta</taxon>
        <taxon>Magnoliopsida</taxon>
        <taxon>eudicotyledons</taxon>
        <taxon>Gunneridae</taxon>
        <taxon>Pentapetalae</taxon>
        <taxon>rosids</taxon>
        <taxon>fabids</taxon>
        <taxon>Fabales</taxon>
        <taxon>Fabaceae</taxon>
        <taxon>Papilionoideae</taxon>
        <taxon>50 kb inversion clade</taxon>
        <taxon>NPAAA clade</taxon>
        <taxon>indigoferoid/millettioid clade</taxon>
        <taxon>Phaseoleae</taxon>
        <taxon>Vigna</taxon>
    </lineage>
</organism>
<feature type="region of interest" description="Disordered" evidence="1">
    <location>
        <begin position="250"/>
        <end position="273"/>
    </location>
</feature>
<dbReference type="Proteomes" id="UP000053144">
    <property type="component" value="Chromosome 5"/>
</dbReference>